<comment type="caution">
    <text evidence="1">The sequence shown here is derived from an EMBL/GenBank/DDBJ whole genome shotgun (WGS) entry which is preliminary data.</text>
</comment>
<name>A0A4C2ABF0_EUMVA</name>
<proteinExistence type="predicted"/>
<evidence type="ECO:0000313" key="1">
    <source>
        <dbReference type="EMBL" id="GBP96325.1"/>
    </source>
</evidence>
<gene>
    <name evidence="1" type="ORF">EVAR_68479_1</name>
</gene>
<sequence>MSVITCGPRRRRGGGSTPRTVVLENQRWSNNARNLARAPPPRKIVTFLETFKLPTLSFQNA</sequence>
<dbReference type="Proteomes" id="UP000299102">
    <property type="component" value="Unassembled WGS sequence"/>
</dbReference>
<dbReference type="EMBL" id="BGZK01002769">
    <property type="protein sequence ID" value="GBP96325.1"/>
    <property type="molecule type" value="Genomic_DNA"/>
</dbReference>
<accession>A0A4C2ABF0</accession>
<evidence type="ECO:0000313" key="2">
    <source>
        <dbReference type="Proteomes" id="UP000299102"/>
    </source>
</evidence>
<protein>
    <submittedName>
        <fullName evidence="1">Uncharacterized protein</fullName>
    </submittedName>
</protein>
<organism evidence="1 2">
    <name type="scientific">Eumeta variegata</name>
    <name type="common">Bagworm moth</name>
    <name type="synonym">Eumeta japonica</name>
    <dbReference type="NCBI Taxonomy" id="151549"/>
    <lineage>
        <taxon>Eukaryota</taxon>
        <taxon>Metazoa</taxon>
        <taxon>Ecdysozoa</taxon>
        <taxon>Arthropoda</taxon>
        <taxon>Hexapoda</taxon>
        <taxon>Insecta</taxon>
        <taxon>Pterygota</taxon>
        <taxon>Neoptera</taxon>
        <taxon>Endopterygota</taxon>
        <taxon>Lepidoptera</taxon>
        <taxon>Glossata</taxon>
        <taxon>Ditrysia</taxon>
        <taxon>Tineoidea</taxon>
        <taxon>Psychidae</taxon>
        <taxon>Oiketicinae</taxon>
        <taxon>Eumeta</taxon>
    </lineage>
</organism>
<dbReference type="AlphaFoldDB" id="A0A4C2ABF0"/>
<keyword evidence="2" id="KW-1185">Reference proteome</keyword>
<feature type="non-terminal residue" evidence="1">
    <location>
        <position position="61"/>
    </location>
</feature>
<reference evidence="1 2" key="1">
    <citation type="journal article" date="2019" name="Commun. Biol.">
        <title>The bagworm genome reveals a unique fibroin gene that provides high tensile strength.</title>
        <authorList>
            <person name="Kono N."/>
            <person name="Nakamura H."/>
            <person name="Ohtoshi R."/>
            <person name="Tomita M."/>
            <person name="Numata K."/>
            <person name="Arakawa K."/>
        </authorList>
    </citation>
    <scope>NUCLEOTIDE SEQUENCE [LARGE SCALE GENOMIC DNA]</scope>
</reference>